<dbReference type="Gene3D" id="2.20.25.10">
    <property type="match status" value="1"/>
</dbReference>
<dbReference type="InterPro" id="IPR003718">
    <property type="entry name" value="OsmC/Ohr_fam"/>
</dbReference>
<dbReference type="Proteomes" id="UP001501490">
    <property type="component" value="Unassembled WGS sequence"/>
</dbReference>
<dbReference type="Pfam" id="PF02566">
    <property type="entry name" value="OsmC"/>
    <property type="match status" value="1"/>
</dbReference>
<keyword evidence="3" id="KW-1185">Reference proteome</keyword>
<dbReference type="SUPFAM" id="SSF82784">
    <property type="entry name" value="OsmC-like"/>
    <property type="match status" value="1"/>
</dbReference>
<evidence type="ECO:0000313" key="3">
    <source>
        <dbReference type="Proteomes" id="UP001501490"/>
    </source>
</evidence>
<accession>A0ABP6ZNY6</accession>
<dbReference type="Gene3D" id="3.30.300.20">
    <property type="match status" value="1"/>
</dbReference>
<dbReference type="InterPro" id="IPR036102">
    <property type="entry name" value="OsmC/Ohrsf"/>
</dbReference>
<name>A0ABP6ZNY6_9ACTN</name>
<dbReference type="PANTHER" id="PTHR33797:SF2">
    <property type="entry name" value="ORGANIC HYDROPEROXIDE RESISTANCE PROTEIN-LIKE"/>
    <property type="match status" value="1"/>
</dbReference>
<dbReference type="InterPro" id="IPR015946">
    <property type="entry name" value="KH_dom-like_a/b"/>
</dbReference>
<evidence type="ECO:0000313" key="2">
    <source>
        <dbReference type="EMBL" id="GAA3614774.1"/>
    </source>
</evidence>
<dbReference type="InterPro" id="IPR019953">
    <property type="entry name" value="OHR"/>
</dbReference>
<evidence type="ECO:0000256" key="1">
    <source>
        <dbReference type="ARBA" id="ARBA00007378"/>
    </source>
</evidence>
<reference evidence="3" key="1">
    <citation type="journal article" date="2019" name="Int. J. Syst. Evol. Microbiol.">
        <title>The Global Catalogue of Microorganisms (GCM) 10K type strain sequencing project: providing services to taxonomists for standard genome sequencing and annotation.</title>
        <authorList>
            <consortium name="The Broad Institute Genomics Platform"/>
            <consortium name="The Broad Institute Genome Sequencing Center for Infectious Disease"/>
            <person name="Wu L."/>
            <person name="Ma J."/>
        </authorList>
    </citation>
    <scope>NUCLEOTIDE SEQUENCE [LARGE SCALE GENOMIC DNA]</scope>
    <source>
        <strain evidence="3">JCM 16929</strain>
    </source>
</reference>
<gene>
    <name evidence="2" type="ORF">GCM10022236_15880</name>
</gene>
<comment type="similarity">
    <text evidence="1">Belongs to the OsmC/Ohr family.</text>
</comment>
<comment type="caution">
    <text evidence="2">The sequence shown here is derived from an EMBL/GenBank/DDBJ whole genome shotgun (WGS) entry which is preliminary data.</text>
</comment>
<proteinExistence type="inferred from homology"/>
<protein>
    <submittedName>
        <fullName evidence="2">Organic hydroperoxide resistance protein</fullName>
    </submittedName>
</protein>
<dbReference type="EMBL" id="BAABAB010000010">
    <property type="protein sequence ID" value="GAA3614774.1"/>
    <property type="molecule type" value="Genomic_DNA"/>
</dbReference>
<dbReference type="PANTHER" id="PTHR33797">
    <property type="entry name" value="ORGANIC HYDROPEROXIDE RESISTANCE PROTEIN-LIKE"/>
    <property type="match status" value="1"/>
</dbReference>
<dbReference type="NCBIfam" id="TIGR03561">
    <property type="entry name" value="organ_hyd_perox"/>
    <property type="match status" value="1"/>
</dbReference>
<organism evidence="2 3">
    <name type="scientific">Microlunatus ginsengisoli</name>
    <dbReference type="NCBI Taxonomy" id="363863"/>
    <lineage>
        <taxon>Bacteria</taxon>
        <taxon>Bacillati</taxon>
        <taxon>Actinomycetota</taxon>
        <taxon>Actinomycetes</taxon>
        <taxon>Propionibacteriales</taxon>
        <taxon>Propionibacteriaceae</taxon>
        <taxon>Microlunatus</taxon>
    </lineage>
</organism>
<sequence>MHHPCAAVEQRMNVPDKIVYTAVATSVGGRRGGRAATDDGLLDVQLTAPKELGGPGTGTNPEQLFAAGYAACFNSAVLRFAKEAGVEAKEASVTANVGFGPEGGGFGLTVDLEVAVPGVDVATAQQLVDAAHEVCPYSKAVRGNVPVTARAVAA</sequence>